<evidence type="ECO:0000313" key="6">
    <source>
        <dbReference type="EMBL" id="CAF1091342.1"/>
    </source>
</evidence>
<gene>
    <name evidence="5" type="ORF">EDS130_LOCUS9934</name>
    <name evidence="6" type="ORF">XAT740_LOCUS17856</name>
</gene>
<dbReference type="InterPro" id="IPR009057">
    <property type="entry name" value="Homeodomain-like_sf"/>
</dbReference>
<dbReference type="InterPro" id="IPR017930">
    <property type="entry name" value="Myb_dom"/>
</dbReference>
<dbReference type="Proteomes" id="UP000663828">
    <property type="component" value="Unassembled WGS sequence"/>
</dbReference>
<comment type="caution">
    <text evidence="6">The sequence shown here is derived from an EMBL/GenBank/DDBJ whole genome shotgun (WGS) entry which is preliminary data.</text>
</comment>
<dbReference type="Pfam" id="PF00249">
    <property type="entry name" value="Myb_DNA-binding"/>
    <property type="match status" value="1"/>
</dbReference>
<evidence type="ECO:0000313" key="7">
    <source>
        <dbReference type="Proteomes" id="UP000663828"/>
    </source>
</evidence>
<dbReference type="EMBL" id="CAJNOR010001175">
    <property type="protein sequence ID" value="CAF1091342.1"/>
    <property type="molecule type" value="Genomic_DNA"/>
</dbReference>
<protein>
    <submittedName>
        <fullName evidence="6">Uncharacterized protein</fullName>
    </submittedName>
</protein>
<evidence type="ECO:0000259" key="4">
    <source>
        <dbReference type="PROSITE" id="PS51294"/>
    </source>
</evidence>
<feature type="domain" description="Myb-like" evidence="3">
    <location>
        <begin position="33"/>
        <end position="86"/>
    </location>
</feature>
<evidence type="ECO:0000259" key="3">
    <source>
        <dbReference type="PROSITE" id="PS50090"/>
    </source>
</evidence>
<dbReference type="Pfam" id="PF13921">
    <property type="entry name" value="Myb_DNA-bind_6"/>
    <property type="match status" value="1"/>
</dbReference>
<organism evidence="6 7">
    <name type="scientific">Adineta ricciae</name>
    <name type="common">Rotifer</name>
    <dbReference type="NCBI Taxonomy" id="249248"/>
    <lineage>
        <taxon>Eukaryota</taxon>
        <taxon>Metazoa</taxon>
        <taxon>Spiralia</taxon>
        <taxon>Gnathifera</taxon>
        <taxon>Rotifera</taxon>
        <taxon>Eurotatoria</taxon>
        <taxon>Bdelloidea</taxon>
        <taxon>Adinetida</taxon>
        <taxon>Adinetidae</taxon>
        <taxon>Adineta</taxon>
    </lineage>
</organism>
<evidence type="ECO:0000256" key="1">
    <source>
        <dbReference type="ARBA" id="ARBA00022737"/>
    </source>
</evidence>
<keyword evidence="2" id="KW-0238">DNA-binding</keyword>
<dbReference type="GO" id="GO:0005634">
    <property type="term" value="C:nucleus"/>
    <property type="evidence" value="ECO:0007669"/>
    <property type="project" value="TreeGrafter"/>
</dbReference>
<dbReference type="AlphaFoldDB" id="A0A814NF05"/>
<dbReference type="Proteomes" id="UP000663852">
    <property type="component" value="Unassembled WGS sequence"/>
</dbReference>
<keyword evidence="1" id="KW-0677">Repeat</keyword>
<feature type="domain" description="HTH myb-type" evidence="4">
    <location>
        <begin position="40"/>
        <end position="86"/>
    </location>
</feature>
<evidence type="ECO:0000256" key="2">
    <source>
        <dbReference type="ARBA" id="ARBA00023125"/>
    </source>
</evidence>
<dbReference type="FunFam" id="1.10.10.60:FF:000010">
    <property type="entry name" value="Transcriptional activator Myb isoform A"/>
    <property type="match status" value="1"/>
</dbReference>
<feature type="domain" description="Myb-like" evidence="3">
    <location>
        <begin position="87"/>
        <end position="138"/>
    </location>
</feature>
<reference evidence="6" key="1">
    <citation type="submission" date="2021-02" db="EMBL/GenBank/DDBJ databases">
        <authorList>
            <person name="Nowell W R."/>
        </authorList>
    </citation>
    <scope>NUCLEOTIDE SEQUENCE</scope>
</reference>
<dbReference type="InterPro" id="IPR001005">
    <property type="entry name" value="SANT/Myb"/>
</dbReference>
<dbReference type="PANTHER" id="PTHR45614">
    <property type="entry name" value="MYB PROTEIN-RELATED"/>
    <property type="match status" value="1"/>
</dbReference>
<dbReference type="SUPFAM" id="SSF46689">
    <property type="entry name" value="Homeodomain-like"/>
    <property type="match status" value="2"/>
</dbReference>
<name>A0A814NF05_ADIRI</name>
<dbReference type="PROSITE" id="PS51294">
    <property type="entry name" value="HTH_MYB"/>
    <property type="match status" value="3"/>
</dbReference>
<dbReference type="InterPro" id="IPR050560">
    <property type="entry name" value="MYB_TF"/>
</dbReference>
<dbReference type="PROSITE" id="PS50090">
    <property type="entry name" value="MYB_LIKE"/>
    <property type="match status" value="3"/>
</dbReference>
<accession>A0A814NF05</accession>
<feature type="domain" description="HTH myb-type" evidence="4">
    <location>
        <begin position="143"/>
        <end position="193"/>
    </location>
</feature>
<dbReference type="Gene3D" id="1.10.10.60">
    <property type="entry name" value="Homeodomain-like"/>
    <property type="match status" value="3"/>
</dbReference>
<proteinExistence type="predicted"/>
<dbReference type="CDD" id="cd00167">
    <property type="entry name" value="SANT"/>
    <property type="match status" value="3"/>
</dbReference>
<dbReference type="PANTHER" id="PTHR45614:SF25">
    <property type="entry name" value="MYB PROTEIN"/>
    <property type="match status" value="1"/>
</dbReference>
<keyword evidence="7" id="KW-1185">Reference proteome</keyword>
<dbReference type="OrthoDB" id="2143914at2759"/>
<dbReference type="SMART" id="SM00717">
    <property type="entry name" value="SANT"/>
    <property type="match status" value="3"/>
</dbReference>
<feature type="domain" description="Myb-like" evidence="3">
    <location>
        <begin position="139"/>
        <end position="189"/>
    </location>
</feature>
<sequence length="530" mass="61027">MITKRESCSRNSLTEDELDCNENLPNIRKIPSSRKKSYKKWTKEEDDRLREFINSHDGYNDWSSISNYVGNGRTDAQCQHRWERFLDPSITKGPWTDEEDKKVIELVRDYGARHWSLIAKELKGRVGKQCRERWHNHLNPLINKNPWTNEENLRLFILHQHLGNKWAEIAKHFNGRSDNSIKNHWNSSMKKKFYSEVENLKKQGLDWTALIPSDFPWPKLDPATSMTTNQPARVPLGTITNRSTQIHSSTSKPTTIENILPPLATIKTENHSPIVNSSTDHHQILSTTNHHEFEIPLIHPTSTIYPDQLQPLPSCQAMTNYLPNQSTDDLDHLFYYTPLSPIKQLPMLSSSANYTSSSSQNSQSDDFHHQLLFHSQSSIDYYPLHSSSRSSSLPVFTCSSLSTDTNYLTTDDTYLIKYNDNVIVSPTHVSSGSSPSRYNVLNTPERPHLICLTPSPKRDCFNEYLPFTDAIMHENPSSLCFNKFDLPKIAQEKFGYNPTYTEILLGQTRDQRCVTDQARRYLSHSSLNDS</sequence>
<dbReference type="EMBL" id="CAJNOJ010000034">
    <property type="protein sequence ID" value="CAF0904297.1"/>
    <property type="molecule type" value="Genomic_DNA"/>
</dbReference>
<feature type="domain" description="HTH myb-type" evidence="4">
    <location>
        <begin position="87"/>
        <end position="142"/>
    </location>
</feature>
<dbReference type="GO" id="GO:0000978">
    <property type="term" value="F:RNA polymerase II cis-regulatory region sequence-specific DNA binding"/>
    <property type="evidence" value="ECO:0007669"/>
    <property type="project" value="TreeGrafter"/>
</dbReference>
<dbReference type="GO" id="GO:0000981">
    <property type="term" value="F:DNA-binding transcription factor activity, RNA polymerase II-specific"/>
    <property type="evidence" value="ECO:0007669"/>
    <property type="project" value="TreeGrafter"/>
</dbReference>
<evidence type="ECO:0000313" key="5">
    <source>
        <dbReference type="EMBL" id="CAF0904297.1"/>
    </source>
</evidence>